<organism evidence="2">
    <name type="scientific">uncultured Blastococcus sp</name>
    <dbReference type="NCBI Taxonomy" id="217144"/>
    <lineage>
        <taxon>Bacteria</taxon>
        <taxon>Bacillati</taxon>
        <taxon>Actinomycetota</taxon>
        <taxon>Actinomycetes</taxon>
        <taxon>Geodermatophilales</taxon>
        <taxon>Geodermatophilaceae</taxon>
        <taxon>Blastococcus</taxon>
        <taxon>environmental samples</taxon>
    </lineage>
</organism>
<dbReference type="EMBL" id="CADCTI010000069">
    <property type="protein sequence ID" value="CAA9223260.1"/>
    <property type="molecule type" value="Genomic_DNA"/>
</dbReference>
<feature type="region of interest" description="Disordered" evidence="1">
    <location>
        <begin position="1"/>
        <end position="82"/>
    </location>
</feature>
<evidence type="ECO:0000313" key="2">
    <source>
        <dbReference type="EMBL" id="CAA9223260.1"/>
    </source>
</evidence>
<evidence type="ECO:0000256" key="1">
    <source>
        <dbReference type="SAM" id="MobiDB-lite"/>
    </source>
</evidence>
<feature type="compositionally biased region" description="Basic residues" evidence="1">
    <location>
        <begin position="19"/>
        <end position="29"/>
    </location>
</feature>
<dbReference type="AlphaFoldDB" id="A0A6J4HGY2"/>
<feature type="compositionally biased region" description="Low complexity" evidence="1">
    <location>
        <begin position="48"/>
        <end position="58"/>
    </location>
</feature>
<accession>A0A6J4HGY2</accession>
<feature type="non-terminal residue" evidence="2">
    <location>
        <position position="82"/>
    </location>
</feature>
<name>A0A6J4HGY2_9ACTN</name>
<protein>
    <submittedName>
        <fullName evidence="2">Uncharacterized protein</fullName>
    </submittedName>
</protein>
<sequence length="82" mass="9178">ATRNCHRPSRPGRDPHVRPAGRRERHRPAGGRLDPDDRRRTGHRARAGRLGAAVAAPGELDRGLRRAGRRPGPAEHHRRDLL</sequence>
<feature type="non-terminal residue" evidence="2">
    <location>
        <position position="1"/>
    </location>
</feature>
<gene>
    <name evidence="2" type="ORF">AVDCRST_MAG57-697</name>
</gene>
<reference evidence="2" key="1">
    <citation type="submission" date="2020-02" db="EMBL/GenBank/DDBJ databases">
        <authorList>
            <person name="Meier V. D."/>
        </authorList>
    </citation>
    <scope>NUCLEOTIDE SEQUENCE</scope>
    <source>
        <strain evidence="2">AVDCRST_MAG57</strain>
    </source>
</reference>
<proteinExistence type="predicted"/>
<feature type="compositionally biased region" description="Basic residues" evidence="1">
    <location>
        <begin position="1"/>
        <end position="10"/>
    </location>
</feature>
<feature type="compositionally biased region" description="Basic and acidic residues" evidence="1">
    <location>
        <begin position="72"/>
        <end position="82"/>
    </location>
</feature>